<dbReference type="SUPFAM" id="SSF54495">
    <property type="entry name" value="UBC-like"/>
    <property type="match status" value="1"/>
</dbReference>
<organism evidence="6">
    <name type="scientific">Panstrongylus lignarius</name>
    <dbReference type="NCBI Taxonomy" id="156445"/>
    <lineage>
        <taxon>Eukaryota</taxon>
        <taxon>Metazoa</taxon>
        <taxon>Ecdysozoa</taxon>
        <taxon>Arthropoda</taxon>
        <taxon>Hexapoda</taxon>
        <taxon>Insecta</taxon>
        <taxon>Pterygota</taxon>
        <taxon>Neoptera</taxon>
        <taxon>Paraneoptera</taxon>
        <taxon>Hemiptera</taxon>
        <taxon>Heteroptera</taxon>
        <taxon>Panheteroptera</taxon>
        <taxon>Cimicomorpha</taxon>
        <taxon>Reduviidae</taxon>
        <taxon>Triatominae</taxon>
        <taxon>Panstrongylus</taxon>
    </lineage>
</organism>
<dbReference type="GO" id="GO:0033554">
    <property type="term" value="P:cellular response to stress"/>
    <property type="evidence" value="ECO:0007669"/>
    <property type="project" value="UniProtKB-ARBA"/>
</dbReference>
<dbReference type="GO" id="GO:0061630">
    <property type="term" value="F:ubiquitin protein ligase activity"/>
    <property type="evidence" value="ECO:0007669"/>
    <property type="project" value="InterPro"/>
</dbReference>
<dbReference type="PANTHER" id="PTHR13198:SF4">
    <property type="entry name" value="E3 UBIQUITIN-PROTEIN LIGASE RNF25"/>
    <property type="match status" value="1"/>
</dbReference>
<proteinExistence type="predicted"/>
<dbReference type="InterPro" id="IPR001841">
    <property type="entry name" value="Znf_RING"/>
</dbReference>
<dbReference type="GO" id="GO:0016567">
    <property type="term" value="P:protein ubiquitination"/>
    <property type="evidence" value="ECO:0007669"/>
    <property type="project" value="TreeGrafter"/>
</dbReference>
<evidence type="ECO:0000313" key="6">
    <source>
        <dbReference type="EMBL" id="JAW11982.1"/>
    </source>
</evidence>
<dbReference type="CDD" id="cd23818">
    <property type="entry name" value="RWD_RNF25"/>
    <property type="match status" value="1"/>
</dbReference>
<evidence type="ECO:0000256" key="3">
    <source>
        <dbReference type="PROSITE-ProRule" id="PRU00175"/>
    </source>
</evidence>
<dbReference type="PROSITE" id="PS50089">
    <property type="entry name" value="ZF_RING_2"/>
    <property type="match status" value="1"/>
</dbReference>
<dbReference type="PANTHER" id="PTHR13198">
    <property type="entry name" value="RING FINGER PROTEIN 25"/>
    <property type="match status" value="1"/>
</dbReference>
<dbReference type="Pfam" id="PF05773">
    <property type="entry name" value="RWD"/>
    <property type="match status" value="1"/>
</dbReference>
<dbReference type="CDD" id="cd16470">
    <property type="entry name" value="RING-H2_RNF25"/>
    <property type="match status" value="1"/>
</dbReference>
<dbReference type="InterPro" id="IPR016135">
    <property type="entry name" value="UBQ-conjugating_enzyme/RWD"/>
</dbReference>
<dbReference type="FunFam" id="3.10.110.10:FF:000050">
    <property type="entry name" value="eIF-2-alpha kinase GCN2"/>
    <property type="match status" value="1"/>
</dbReference>
<dbReference type="GO" id="GO:0010468">
    <property type="term" value="P:regulation of gene expression"/>
    <property type="evidence" value="ECO:0007669"/>
    <property type="project" value="UniProtKB-ARBA"/>
</dbReference>
<dbReference type="GO" id="GO:0009893">
    <property type="term" value="P:positive regulation of metabolic process"/>
    <property type="evidence" value="ECO:0007669"/>
    <property type="project" value="UniProtKB-ARBA"/>
</dbReference>
<dbReference type="AlphaFoldDB" id="A0A224XTY9"/>
<keyword evidence="1 3" id="KW-0863">Zinc-finger</keyword>
<dbReference type="EMBL" id="GFTR01004444">
    <property type="protein sequence ID" value="JAW11982.1"/>
    <property type="molecule type" value="Transcribed_RNA"/>
</dbReference>
<evidence type="ECO:0000259" key="4">
    <source>
        <dbReference type="PROSITE" id="PS50089"/>
    </source>
</evidence>
<feature type="domain" description="RWD" evidence="5">
    <location>
        <begin position="9"/>
        <end position="118"/>
    </location>
</feature>
<name>A0A224XTY9_9HEMI</name>
<dbReference type="Gene3D" id="3.10.110.10">
    <property type="entry name" value="Ubiquitin Conjugating Enzyme"/>
    <property type="match status" value="1"/>
</dbReference>
<evidence type="ECO:0000259" key="5">
    <source>
        <dbReference type="PROSITE" id="PS50908"/>
    </source>
</evidence>
<reference evidence="6" key="1">
    <citation type="journal article" date="2018" name="PLoS Negl. Trop. Dis.">
        <title>An insight into the salivary gland and fat body transcriptome of Panstrongylus lignarius (Hemiptera: Heteroptera), the main vector of Chagas disease in Peru.</title>
        <authorList>
            <person name="Nevoa J.C."/>
            <person name="Mendes M.T."/>
            <person name="da Silva M.V."/>
            <person name="Soares S.C."/>
            <person name="Oliveira C.J.F."/>
            <person name="Ribeiro J.M.C."/>
        </authorList>
    </citation>
    <scope>NUCLEOTIDE SEQUENCE</scope>
</reference>
<dbReference type="Gene3D" id="3.30.40.10">
    <property type="entry name" value="Zinc/RING finger domain, C3HC4 (zinc finger)"/>
    <property type="match status" value="1"/>
</dbReference>
<evidence type="ECO:0000256" key="2">
    <source>
        <dbReference type="ARBA" id="ARBA00022833"/>
    </source>
</evidence>
<dbReference type="InterPro" id="IPR013083">
    <property type="entry name" value="Znf_RING/FYVE/PHD"/>
</dbReference>
<keyword evidence="1 3" id="KW-0479">Metal-binding</keyword>
<keyword evidence="2" id="KW-0862">Zinc</keyword>
<feature type="domain" description="RING-type" evidence="4">
    <location>
        <begin position="125"/>
        <end position="187"/>
    </location>
</feature>
<sequence>MHDDERVAEELEALQAILMDEIKILTDESGKAVGIETEVHPWTALDIEQQFVRVSLEVKLPCGYPDTRPTVRLSNPRGLDDSTLSRIREDISKKCTQNLGQPVIFEIIEIVKEQLTASNMPCVACCICLYGFRSGDHFTKTQCYHYFHSHCLAGHLTASENIFKEEQDKLPPWQQTATFQAVCPVCRAGISYDVEQLRSADPPQELVEAPRTFQPTPELRQLQEKMEALYLKQRSKGGIIQQGNRTPLLLSVGELLNKINIKLKIFYVLIANSKF</sequence>
<dbReference type="SUPFAM" id="SSF57850">
    <property type="entry name" value="RING/U-box"/>
    <property type="match status" value="1"/>
</dbReference>
<dbReference type="GO" id="GO:0051246">
    <property type="term" value="P:regulation of protein metabolic process"/>
    <property type="evidence" value="ECO:0007669"/>
    <property type="project" value="UniProtKB-ARBA"/>
</dbReference>
<dbReference type="SMART" id="SM00591">
    <property type="entry name" value="RWD"/>
    <property type="match status" value="1"/>
</dbReference>
<protein>
    <submittedName>
        <fullName evidence="6">Putative e3 ubiquitin-protein ligase rnf25</fullName>
    </submittedName>
</protein>
<dbReference type="InterPro" id="IPR039133">
    <property type="entry name" value="RNF25"/>
</dbReference>
<evidence type="ECO:0000256" key="1">
    <source>
        <dbReference type="ARBA" id="ARBA00022771"/>
    </source>
</evidence>
<dbReference type="InterPro" id="IPR006575">
    <property type="entry name" value="RWD_dom"/>
</dbReference>
<accession>A0A224XTY9</accession>
<dbReference type="PROSITE" id="PS50908">
    <property type="entry name" value="RWD"/>
    <property type="match status" value="1"/>
</dbReference>
<dbReference type="SMART" id="SM00184">
    <property type="entry name" value="RING"/>
    <property type="match status" value="1"/>
</dbReference>
<dbReference type="GO" id="GO:0005634">
    <property type="term" value="C:nucleus"/>
    <property type="evidence" value="ECO:0007669"/>
    <property type="project" value="TreeGrafter"/>
</dbReference>
<dbReference type="FunFam" id="3.30.40.10:FF:000215">
    <property type="entry name" value="E3 ubiquitin-protein ligase RNF25"/>
    <property type="match status" value="1"/>
</dbReference>
<dbReference type="GO" id="GO:0008270">
    <property type="term" value="F:zinc ion binding"/>
    <property type="evidence" value="ECO:0007669"/>
    <property type="project" value="UniProtKB-KW"/>
</dbReference>